<evidence type="ECO:0000256" key="3">
    <source>
        <dbReference type="ARBA" id="ARBA00022449"/>
    </source>
</evidence>
<dbReference type="GO" id="GO:1902600">
    <property type="term" value="P:proton transmembrane transport"/>
    <property type="evidence" value="ECO:0007669"/>
    <property type="project" value="InterPro"/>
</dbReference>
<keyword evidence="7 10" id="KW-1133">Transmembrane helix</keyword>
<feature type="transmembrane region" description="Helical" evidence="10">
    <location>
        <begin position="54"/>
        <end position="73"/>
    </location>
</feature>
<keyword evidence="2" id="KW-0813">Transport</keyword>
<reference evidence="12 13" key="1">
    <citation type="submission" date="2018-11" db="EMBL/GenBank/DDBJ databases">
        <title>Mesobaculum littorinae gen. nov., sp. nov., isolated from Littorina scabra that represents a novel genus of the order Rhodobacteraceae.</title>
        <authorList>
            <person name="Li F."/>
        </authorList>
    </citation>
    <scope>NUCLEOTIDE SEQUENCE [LARGE SCALE GENOMIC DNA]</scope>
    <source>
        <strain evidence="12 13">M0103</strain>
    </source>
</reference>
<evidence type="ECO:0000313" key="12">
    <source>
        <dbReference type="EMBL" id="RVV99803.1"/>
    </source>
</evidence>
<dbReference type="InterPro" id="IPR038770">
    <property type="entry name" value="Na+/solute_symporter_sf"/>
</dbReference>
<feature type="transmembrane region" description="Helical" evidence="10">
    <location>
        <begin position="85"/>
        <end position="107"/>
    </location>
</feature>
<proteinExistence type="predicted"/>
<organism evidence="12 13">
    <name type="scientific">Mesobaculum littorinae</name>
    <dbReference type="NCBI Taxonomy" id="2486419"/>
    <lineage>
        <taxon>Bacteria</taxon>
        <taxon>Pseudomonadati</taxon>
        <taxon>Pseudomonadota</taxon>
        <taxon>Alphaproteobacteria</taxon>
        <taxon>Rhodobacterales</taxon>
        <taxon>Roseobacteraceae</taxon>
        <taxon>Mesobaculum</taxon>
    </lineage>
</organism>
<evidence type="ECO:0000259" key="11">
    <source>
        <dbReference type="PROSITE" id="PS51201"/>
    </source>
</evidence>
<feature type="transmembrane region" description="Helical" evidence="10">
    <location>
        <begin position="6"/>
        <end position="23"/>
    </location>
</feature>
<dbReference type="GO" id="GO:0012505">
    <property type="term" value="C:endomembrane system"/>
    <property type="evidence" value="ECO:0007669"/>
    <property type="project" value="UniProtKB-SubCell"/>
</dbReference>
<dbReference type="GO" id="GO:0005886">
    <property type="term" value="C:plasma membrane"/>
    <property type="evidence" value="ECO:0007669"/>
    <property type="project" value="TreeGrafter"/>
</dbReference>
<evidence type="ECO:0000256" key="5">
    <source>
        <dbReference type="ARBA" id="ARBA00022692"/>
    </source>
</evidence>
<evidence type="ECO:0000256" key="10">
    <source>
        <dbReference type="SAM" id="Phobius"/>
    </source>
</evidence>
<name>A0A438ALS5_9RHOB</name>
<evidence type="ECO:0000256" key="6">
    <source>
        <dbReference type="ARBA" id="ARBA00022958"/>
    </source>
</evidence>
<feature type="transmembrane region" description="Helical" evidence="10">
    <location>
        <begin position="30"/>
        <end position="48"/>
    </location>
</feature>
<keyword evidence="3" id="KW-0050">Antiport</keyword>
<feature type="transmembrane region" description="Helical" evidence="10">
    <location>
        <begin position="113"/>
        <end position="134"/>
    </location>
</feature>
<keyword evidence="13" id="KW-1185">Reference proteome</keyword>
<feature type="transmembrane region" description="Helical" evidence="10">
    <location>
        <begin position="297"/>
        <end position="317"/>
    </location>
</feature>
<keyword evidence="4" id="KW-0633">Potassium transport</keyword>
<dbReference type="Pfam" id="PF02254">
    <property type="entry name" value="TrkA_N"/>
    <property type="match status" value="1"/>
</dbReference>
<dbReference type="InterPro" id="IPR003148">
    <property type="entry name" value="RCK_N"/>
</dbReference>
<keyword evidence="8" id="KW-0406">Ion transport</keyword>
<dbReference type="AlphaFoldDB" id="A0A438ALS5"/>
<evidence type="ECO:0000256" key="4">
    <source>
        <dbReference type="ARBA" id="ARBA00022538"/>
    </source>
</evidence>
<dbReference type="OrthoDB" id="9781411at2"/>
<evidence type="ECO:0000256" key="9">
    <source>
        <dbReference type="ARBA" id="ARBA00023136"/>
    </source>
</evidence>
<evidence type="ECO:0000256" key="1">
    <source>
        <dbReference type="ARBA" id="ARBA00004127"/>
    </source>
</evidence>
<accession>A0A438ALS5</accession>
<feature type="transmembrane region" description="Helical" evidence="10">
    <location>
        <begin position="386"/>
        <end position="405"/>
    </location>
</feature>
<evidence type="ECO:0000256" key="8">
    <source>
        <dbReference type="ARBA" id="ARBA00023065"/>
    </source>
</evidence>
<dbReference type="FunFam" id="3.40.50.720:FF:000036">
    <property type="entry name" value="Glutathione-regulated potassium-efflux system protein KefB"/>
    <property type="match status" value="1"/>
</dbReference>
<evidence type="ECO:0000313" key="13">
    <source>
        <dbReference type="Proteomes" id="UP000285908"/>
    </source>
</evidence>
<dbReference type="InterPro" id="IPR006153">
    <property type="entry name" value="Cation/H_exchanger_TM"/>
</dbReference>
<dbReference type="Pfam" id="PF00999">
    <property type="entry name" value="Na_H_Exchanger"/>
    <property type="match status" value="1"/>
</dbReference>
<dbReference type="GO" id="GO:0015297">
    <property type="term" value="F:antiporter activity"/>
    <property type="evidence" value="ECO:0007669"/>
    <property type="project" value="UniProtKB-KW"/>
</dbReference>
<feature type="transmembrane region" description="Helical" evidence="10">
    <location>
        <begin position="353"/>
        <end position="374"/>
    </location>
</feature>
<dbReference type="Gene3D" id="3.40.50.720">
    <property type="entry name" value="NAD(P)-binding Rossmann-like Domain"/>
    <property type="match status" value="1"/>
</dbReference>
<dbReference type="Gene3D" id="1.20.1530.20">
    <property type="match status" value="1"/>
</dbReference>
<sequence length="651" mass="70699">MESFLFQATLYLAAGVVAVPLSVRLGLGSVLGYLIAGIAIGPVFGLVGSETADLQHFAEFGVVMMLFLIGLELEPRAIWDMRMRLLGLGGLQVVGTMAVITGGAMAFGQPPTMAIAIGMILALSSTAIVLQTLTEKGLMQTNGGRSCFSVLLTQDIAVIPMLALLPLLAIPGALGHATVDTHTTVPGSETVSASHAEAAVAMIDALPAWGVTLATLGAVGLVILFGAFATRPIFRYLHVAKLPELYTAFALLIVIGIAFLMSVVGLSPALGTFLAGVVLANTEFRHELESAIEPFKGLLLGLFFITVGAGIRFQVLFDAPTTILGLTLLTMFAKGLVLYIIARVFRMGMRNRWLFTLGLAQAGEFGFVLVSFSLQQSVLPADLGELLLLVIALSMLLTPLFFIAYDKLARRAPVPETPEPDEIDDQQPIIIAGIGRFGQVVNRMLQLAGFQTTVLDHDLNTIQLMRRFGFKGFFGDPTRPELLHAAGLDTARVLVVAMDDGAAAVRLVEYARRRRPDLHIVARARDRVHVYKLYRAGANDIVRELFDSSLRAGRYVLENMGMTDREASDMERTFYRLDRAALRDLAELWIPGLPVSRNDAYIERARALNNELESELMKRFDTDILVGDPDDDEDEADAVTRAELAENDRQD</sequence>
<evidence type="ECO:0000256" key="7">
    <source>
        <dbReference type="ARBA" id="ARBA00022989"/>
    </source>
</evidence>
<comment type="subcellular location">
    <subcellularLocation>
        <location evidence="1">Endomembrane system</location>
        <topology evidence="1">Multi-pass membrane protein</topology>
    </subcellularLocation>
</comment>
<dbReference type="EMBL" id="RQXX01000001">
    <property type="protein sequence ID" value="RVV99803.1"/>
    <property type="molecule type" value="Genomic_DNA"/>
</dbReference>
<dbReference type="RefSeq" id="WP_127905244.1">
    <property type="nucleotide sequence ID" value="NZ_RQXX01000001.1"/>
</dbReference>
<comment type="caution">
    <text evidence="12">The sequence shown here is derived from an EMBL/GenBank/DDBJ whole genome shotgun (WGS) entry which is preliminary data.</text>
</comment>
<feature type="transmembrane region" description="Helical" evidence="10">
    <location>
        <begin position="242"/>
        <end position="260"/>
    </location>
</feature>
<feature type="domain" description="RCK N-terminal" evidence="11">
    <location>
        <begin position="426"/>
        <end position="543"/>
    </location>
</feature>
<feature type="transmembrane region" description="Helical" evidence="10">
    <location>
        <begin position="146"/>
        <end position="170"/>
    </location>
</feature>
<gene>
    <name evidence="12" type="ORF">EKE94_03775</name>
</gene>
<dbReference type="GO" id="GO:0006813">
    <property type="term" value="P:potassium ion transport"/>
    <property type="evidence" value="ECO:0007669"/>
    <property type="project" value="UniProtKB-KW"/>
</dbReference>
<dbReference type="InterPro" id="IPR036291">
    <property type="entry name" value="NAD(P)-bd_dom_sf"/>
</dbReference>
<feature type="transmembrane region" description="Helical" evidence="10">
    <location>
        <begin position="208"/>
        <end position="230"/>
    </location>
</feature>
<evidence type="ECO:0000256" key="2">
    <source>
        <dbReference type="ARBA" id="ARBA00022448"/>
    </source>
</evidence>
<dbReference type="Proteomes" id="UP000285908">
    <property type="component" value="Unassembled WGS sequence"/>
</dbReference>
<keyword evidence="9 10" id="KW-0472">Membrane</keyword>
<feature type="transmembrane region" description="Helical" evidence="10">
    <location>
        <begin position="323"/>
        <end position="341"/>
    </location>
</feature>
<keyword evidence="6" id="KW-0630">Potassium</keyword>
<dbReference type="PANTHER" id="PTHR46157:SF4">
    <property type="entry name" value="K(+) EFFLUX ANTIPORTER 3, CHLOROPLASTIC"/>
    <property type="match status" value="1"/>
</dbReference>
<protein>
    <submittedName>
        <fullName evidence="12">Potassium transporter</fullName>
    </submittedName>
</protein>
<dbReference type="SUPFAM" id="SSF51735">
    <property type="entry name" value="NAD(P)-binding Rossmann-fold domains"/>
    <property type="match status" value="1"/>
</dbReference>
<keyword evidence="5 10" id="KW-0812">Transmembrane</keyword>
<dbReference type="PANTHER" id="PTHR46157">
    <property type="entry name" value="K(+) EFFLUX ANTIPORTER 3, CHLOROPLASTIC"/>
    <property type="match status" value="1"/>
</dbReference>
<dbReference type="PROSITE" id="PS51201">
    <property type="entry name" value="RCK_N"/>
    <property type="match status" value="1"/>
</dbReference>